<organism evidence="3 4">
    <name type="scientific">Candidatus Caccousia avicola</name>
    <dbReference type="NCBI Taxonomy" id="2840721"/>
    <lineage>
        <taxon>Bacteria</taxon>
        <taxon>Bacillati</taxon>
        <taxon>Bacillota</taxon>
        <taxon>Clostridia</taxon>
        <taxon>Eubacteriales</taxon>
        <taxon>Oscillospiraceae</taxon>
        <taxon>Oscillospiraceae incertae sedis</taxon>
        <taxon>Candidatus Caccousia</taxon>
    </lineage>
</organism>
<feature type="domain" description="Thioesterase" evidence="2">
    <location>
        <begin position="47"/>
        <end position="121"/>
    </location>
</feature>
<evidence type="ECO:0000313" key="4">
    <source>
        <dbReference type="Proteomes" id="UP000824242"/>
    </source>
</evidence>
<protein>
    <submittedName>
        <fullName evidence="3">PaaI family thioesterase</fullName>
    </submittedName>
</protein>
<sequence length="138" mass="15079">MNYEALRQQINQSDEYSTRIGLVVTELSADGAQTEMPITSEYHNPFHTVHGGILFTVADVTGGVAAFAQGSAVCTVDSSFHYLNAGLDTKCLYACAKALKIGKRLMVYDVFVRDDQGTLLCKGTFTYSKLKIPASFPR</sequence>
<dbReference type="Gene3D" id="3.10.129.10">
    <property type="entry name" value="Hotdog Thioesterase"/>
    <property type="match status" value="1"/>
</dbReference>
<dbReference type="InterPro" id="IPR029069">
    <property type="entry name" value="HotDog_dom_sf"/>
</dbReference>
<dbReference type="PANTHER" id="PTHR42856:SF1">
    <property type="entry name" value="ACYL-COENZYME A THIOESTERASE PAAI"/>
    <property type="match status" value="1"/>
</dbReference>
<dbReference type="CDD" id="cd03443">
    <property type="entry name" value="PaaI_thioesterase"/>
    <property type="match status" value="1"/>
</dbReference>
<comment type="caution">
    <text evidence="3">The sequence shown here is derived from an EMBL/GenBank/DDBJ whole genome shotgun (WGS) entry which is preliminary data.</text>
</comment>
<dbReference type="NCBIfam" id="TIGR00369">
    <property type="entry name" value="unchar_dom_1"/>
    <property type="match status" value="1"/>
</dbReference>
<keyword evidence="1" id="KW-0378">Hydrolase</keyword>
<dbReference type="InterPro" id="IPR006683">
    <property type="entry name" value="Thioestr_dom"/>
</dbReference>
<evidence type="ECO:0000313" key="3">
    <source>
        <dbReference type="EMBL" id="HIR46053.1"/>
    </source>
</evidence>
<dbReference type="Pfam" id="PF03061">
    <property type="entry name" value="4HBT"/>
    <property type="match status" value="1"/>
</dbReference>
<reference evidence="3" key="2">
    <citation type="journal article" date="2021" name="PeerJ">
        <title>Extensive microbial diversity within the chicken gut microbiome revealed by metagenomics and culture.</title>
        <authorList>
            <person name="Gilroy R."/>
            <person name="Ravi A."/>
            <person name="Getino M."/>
            <person name="Pursley I."/>
            <person name="Horton D.L."/>
            <person name="Alikhan N.F."/>
            <person name="Baker D."/>
            <person name="Gharbi K."/>
            <person name="Hall N."/>
            <person name="Watson M."/>
            <person name="Adriaenssens E.M."/>
            <person name="Foster-Nyarko E."/>
            <person name="Jarju S."/>
            <person name="Secka A."/>
            <person name="Antonio M."/>
            <person name="Oren A."/>
            <person name="Chaudhuri R.R."/>
            <person name="La Ragione R."/>
            <person name="Hildebrand F."/>
            <person name="Pallen M.J."/>
        </authorList>
    </citation>
    <scope>NUCLEOTIDE SEQUENCE</scope>
    <source>
        <strain evidence="3">ChiSxjej1B13-7958</strain>
    </source>
</reference>
<dbReference type="GO" id="GO:0016289">
    <property type="term" value="F:acyl-CoA hydrolase activity"/>
    <property type="evidence" value="ECO:0007669"/>
    <property type="project" value="UniProtKB-ARBA"/>
</dbReference>
<dbReference type="EMBL" id="DVGZ01000001">
    <property type="protein sequence ID" value="HIR46053.1"/>
    <property type="molecule type" value="Genomic_DNA"/>
</dbReference>
<name>A0A9D1AKS5_9FIRM</name>
<dbReference type="AlphaFoldDB" id="A0A9D1AKS5"/>
<dbReference type="SUPFAM" id="SSF54637">
    <property type="entry name" value="Thioesterase/thiol ester dehydrase-isomerase"/>
    <property type="match status" value="1"/>
</dbReference>
<dbReference type="InterPro" id="IPR052723">
    <property type="entry name" value="Acyl-CoA_thioesterase_PaaI"/>
</dbReference>
<gene>
    <name evidence="3" type="ORF">IAB89_00105</name>
</gene>
<proteinExistence type="predicted"/>
<reference evidence="3" key="1">
    <citation type="submission" date="2020-10" db="EMBL/GenBank/DDBJ databases">
        <authorList>
            <person name="Gilroy R."/>
        </authorList>
    </citation>
    <scope>NUCLEOTIDE SEQUENCE</scope>
    <source>
        <strain evidence="3">ChiSxjej1B13-7958</strain>
    </source>
</reference>
<evidence type="ECO:0000259" key="2">
    <source>
        <dbReference type="Pfam" id="PF03061"/>
    </source>
</evidence>
<evidence type="ECO:0000256" key="1">
    <source>
        <dbReference type="ARBA" id="ARBA00022801"/>
    </source>
</evidence>
<dbReference type="PANTHER" id="PTHR42856">
    <property type="entry name" value="ACYL-COENZYME A THIOESTERASE PAAI"/>
    <property type="match status" value="1"/>
</dbReference>
<dbReference type="Proteomes" id="UP000824242">
    <property type="component" value="Unassembled WGS sequence"/>
</dbReference>
<dbReference type="InterPro" id="IPR003736">
    <property type="entry name" value="PAAI_dom"/>
</dbReference>
<accession>A0A9D1AKS5</accession>